<dbReference type="OrthoDB" id="2560628at2759"/>
<feature type="non-terminal residue" evidence="3">
    <location>
        <position position="275"/>
    </location>
</feature>
<proteinExistence type="predicted"/>
<dbReference type="Pfam" id="PF24800">
    <property type="entry name" value="DUF7702"/>
    <property type="match status" value="1"/>
</dbReference>
<dbReference type="AlphaFoldDB" id="A0A3E2H3V0"/>
<feature type="transmembrane region" description="Helical" evidence="1">
    <location>
        <begin position="141"/>
        <end position="162"/>
    </location>
</feature>
<name>A0A3E2H3V0_SCYLI</name>
<sequence length="275" mass="29894">MGKVDYRDGVAIIQIFFFSICLILDILLAIRRGFGRLAYLIGALCLLRLVGASCELVAISHPSTGIYTTSIVCTSIGLSPLTLVLLGMLARVNEYVPRRINKQVWILISIMTLTGIGLGISGATRAASSSNPLHSNTETKAAILIFTAAFVIVVLLMIYLSTQISHIPQSEKQLLYVVGFCIPFLTARLVYPLISDFGNTTQFNALTGNVTIYLFMDVLEEIIVALTCVLTLLRLSTLHSRKSVDEVEIENVRGFAGSGGPILEDNASAKQLGRR</sequence>
<feature type="transmembrane region" description="Helical" evidence="1">
    <location>
        <begin position="104"/>
        <end position="121"/>
    </location>
</feature>
<feature type="transmembrane region" description="Helical" evidence="1">
    <location>
        <begin position="12"/>
        <end position="30"/>
    </location>
</feature>
<evidence type="ECO:0000313" key="3">
    <source>
        <dbReference type="EMBL" id="RFU28070.1"/>
    </source>
</evidence>
<dbReference type="InterPro" id="IPR056119">
    <property type="entry name" value="DUF7702"/>
</dbReference>
<feature type="transmembrane region" description="Helical" evidence="1">
    <location>
        <begin position="65"/>
        <end position="92"/>
    </location>
</feature>
<evidence type="ECO:0000313" key="4">
    <source>
        <dbReference type="Proteomes" id="UP000258309"/>
    </source>
</evidence>
<dbReference type="Proteomes" id="UP000258309">
    <property type="component" value="Unassembled WGS sequence"/>
</dbReference>
<feature type="transmembrane region" description="Helical" evidence="1">
    <location>
        <begin position="37"/>
        <end position="59"/>
    </location>
</feature>
<organism evidence="3 4">
    <name type="scientific">Scytalidium lignicola</name>
    <name type="common">Hyphomycete</name>
    <dbReference type="NCBI Taxonomy" id="5539"/>
    <lineage>
        <taxon>Eukaryota</taxon>
        <taxon>Fungi</taxon>
        <taxon>Dikarya</taxon>
        <taxon>Ascomycota</taxon>
        <taxon>Pezizomycotina</taxon>
        <taxon>Leotiomycetes</taxon>
        <taxon>Leotiomycetes incertae sedis</taxon>
        <taxon>Scytalidium</taxon>
    </lineage>
</organism>
<dbReference type="PANTHER" id="PTHR42109">
    <property type="entry name" value="UNPLACED GENOMIC SCAFFOLD UM_SCAF_CONTIG_1.265, WHOLE GENOME SHOTGUN SEQUENCE"/>
    <property type="match status" value="1"/>
</dbReference>
<feature type="non-terminal residue" evidence="3">
    <location>
        <position position="1"/>
    </location>
</feature>
<reference evidence="3 4" key="1">
    <citation type="submission" date="2018-05" db="EMBL/GenBank/DDBJ databases">
        <title>Draft genome sequence of Scytalidium lignicola DSM 105466, a ubiquitous saprotrophic fungus.</title>
        <authorList>
            <person name="Buettner E."/>
            <person name="Gebauer A.M."/>
            <person name="Hofrichter M."/>
            <person name="Liers C."/>
            <person name="Kellner H."/>
        </authorList>
    </citation>
    <scope>NUCLEOTIDE SEQUENCE [LARGE SCALE GENOMIC DNA]</scope>
    <source>
        <strain evidence="3 4">DSM 105466</strain>
    </source>
</reference>
<feature type="transmembrane region" description="Helical" evidence="1">
    <location>
        <begin position="211"/>
        <end position="233"/>
    </location>
</feature>
<dbReference type="EMBL" id="NCSJ02000177">
    <property type="protein sequence ID" value="RFU28070.1"/>
    <property type="molecule type" value="Genomic_DNA"/>
</dbReference>
<gene>
    <name evidence="3" type="ORF">B7463_g8274</name>
</gene>
<comment type="caution">
    <text evidence="3">The sequence shown here is derived from an EMBL/GenBank/DDBJ whole genome shotgun (WGS) entry which is preliminary data.</text>
</comment>
<accession>A0A3E2H3V0</accession>
<keyword evidence="1" id="KW-0472">Membrane</keyword>
<evidence type="ECO:0000256" key="1">
    <source>
        <dbReference type="SAM" id="Phobius"/>
    </source>
</evidence>
<dbReference type="PANTHER" id="PTHR42109:SF2">
    <property type="entry name" value="INTEGRAL MEMBRANE PROTEIN"/>
    <property type="match status" value="1"/>
</dbReference>
<keyword evidence="1" id="KW-0812">Transmembrane</keyword>
<feature type="domain" description="DUF7702" evidence="2">
    <location>
        <begin position="4"/>
        <end position="235"/>
    </location>
</feature>
<keyword evidence="1" id="KW-1133">Transmembrane helix</keyword>
<feature type="transmembrane region" description="Helical" evidence="1">
    <location>
        <begin position="174"/>
        <end position="191"/>
    </location>
</feature>
<protein>
    <recommendedName>
        <fullName evidence="2">DUF7702 domain-containing protein</fullName>
    </recommendedName>
</protein>
<dbReference type="OMA" id="YGCLGDY"/>
<evidence type="ECO:0000259" key="2">
    <source>
        <dbReference type="Pfam" id="PF24800"/>
    </source>
</evidence>
<keyword evidence="4" id="KW-1185">Reference proteome</keyword>